<gene>
    <name evidence="1" type="ORF">C8A03DRAFT_39212</name>
</gene>
<proteinExistence type="predicted"/>
<accession>A0AAN7C0K4</accession>
<name>A0AAN7C0K4_9PEZI</name>
<sequence length="214" mass="23973">MPRDASALRRLIKAMALPQKLQSAITKFHNQGMLPADRETGGQSVPIIARILEDQWVARLLSETGLDEARHRNIGWWRYQELGIAMPVVEDAAHHILERTSGPFGGVDRALREIETLVTDNPEKLLLPAATLHRTAVSILYRLAPAQEIETYYITSLLPAAVEEFLDNLAADDSQNIASALLRWLDNNPDGHLGSIEERAAVLFKIRDGRREQE</sequence>
<evidence type="ECO:0000313" key="2">
    <source>
        <dbReference type="Proteomes" id="UP001303760"/>
    </source>
</evidence>
<dbReference type="EMBL" id="MU860668">
    <property type="protein sequence ID" value="KAK4233106.1"/>
    <property type="molecule type" value="Genomic_DNA"/>
</dbReference>
<evidence type="ECO:0000313" key="1">
    <source>
        <dbReference type="EMBL" id="KAK4233106.1"/>
    </source>
</evidence>
<protein>
    <submittedName>
        <fullName evidence="1">Uncharacterized protein</fullName>
    </submittedName>
</protein>
<organism evidence="1 2">
    <name type="scientific">Achaetomium macrosporum</name>
    <dbReference type="NCBI Taxonomy" id="79813"/>
    <lineage>
        <taxon>Eukaryota</taxon>
        <taxon>Fungi</taxon>
        <taxon>Dikarya</taxon>
        <taxon>Ascomycota</taxon>
        <taxon>Pezizomycotina</taxon>
        <taxon>Sordariomycetes</taxon>
        <taxon>Sordariomycetidae</taxon>
        <taxon>Sordariales</taxon>
        <taxon>Chaetomiaceae</taxon>
        <taxon>Achaetomium</taxon>
    </lineage>
</organism>
<keyword evidence="2" id="KW-1185">Reference proteome</keyword>
<comment type="caution">
    <text evidence="1">The sequence shown here is derived from an EMBL/GenBank/DDBJ whole genome shotgun (WGS) entry which is preliminary data.</text>
</comment>
<reference evidence="1" key="2">
    <citation type="submission" date="2023-05" db="EMBL/GenBank/DDBJ databases">
        <authorList>
            <consortium name="Lawrence Berkeley National Laboratory"/>
            <person name="Steindorff A."/>
            <person name="Hensen N."/>
            <person name="Bonometti L."/>
            <person name="Westerberg I."/>
            <person name="Brannstrom I.O."/>
            <person name="Guillou S."/>
            <person name="Cros-Aarteil S."/>
            <person name="Calhoun S."/>
            <person name="Haridas S."/>
            <person name="Kuo A."/>
            <person name="Mondo S."/>
            <person name="Pangilinan J."/>
            <person name="Riley R."/>
            <person name="Labutti K."/>
            <person name="Andreopoulos B."/>
            <person name="Lipzen A."/>
            <person name="Chen C."/>
            <person name="Yanf M."/>
            <person name="Daum C."/>
            <person name="Ng V."/>
            <person name="Clum A."/>
            <person name="Ohm R."/>
            <person name="Martin F."/>
            <person name="Silar P."/>
            <person name="Natvig D."/>
            <person name="Lalanne C."/>
            <person name="Gautier V."/>
            <person name="Ament-Velasquez S.L."/>
            <person name="Kruys A."/>
            <person name="Hutchinson M.I."/>
            <person name="Powell A.J."/>
            <person name="Barry K."/>
            <person name="Miller A.N."/>
            <person name="Grigoriev I.V."/>
            <person name="Debuchy R."/>
            <person name="Gladieux P."/>
            <person name="Thoren M.H."/>
            <person name="Johannesson H."/>
        </authorList>
    </citation>
    <scope>NUCLEOTIDE SEQUENCE</scope>
    <source>
        <strain evidence="1">CBS 532.94</strain>
    </source>
</reference>
<dbReference type="AlphaFoldDB" id="A0AAN7C0K4"/>
<reference evidence="1" key="1">
    <citation type="journal article" date="2023" name="Mol. Phylogenet. Evol.">
        <title>Genome-scale phylogeny and comparative genomics of the fungal order Sordariales.</title>
        <authorList>
            <person name="Hensen N."/>
            <person name="Bonometti L."/>
            <person name="Westerberg I."/>
            <person name="Brannstrom I.O."/>
            <person name="Guillou S."/>
            <person name="Cros-Aarteil S."/>
            <person name="Calhoun S."/>
            <person name="Haridas S."/>
            <person name="Kuo A."/>
            <person name="Mondo S."/>
            <person name="Pangilinan J."/>
            <person name="Riley R."/>
            <person name="LaButti K."/>
            <person name="Andreopoulos B."/>
            <person name="Lipzen A."/>
            <person name="Chen C."/>
            <person name="Yan M."/>
            <person name="Daum C."/>
            <person name="Ng V."/>
            <person name="Clum A."/>
            <person name="Steindorff A."/>
            <person name="Ohm R.A."/>
            <person name="Martin F."/>
            <person name="Silar P."/>
            <person name="Natvig D.O."/>
            <person name="Lalanne C."/>
            <person name="Gautier V."/>
            <person name="Ament-Velasquez S.L."/>
            <person name="Kruys A."/>
            <person name="Hutchinson M.I."/>
            <person name="Powell A.J."/>
            <person name="Barry K."/>
            <person name="Miller A.N."/>
            <person name="Grigoriev I.V."/>
            <person name="Debuchy R."/>
            <person name="Gladieux P."/>
            <person name="Hiltunen Thoren M."/>
            <person name="Johannesson H."/>
        </authorList>
    </citation>
    <scope>NUCLEOTIDE SEQUENCE</scope>
    <source>
        <strain evidence="1">CBS 532.94</strain>
    </source>
</reference>
<dbReference type="Proteomes" id="UP001303760">
    <property type="component" value="Unassembled WGS sequence"/>
</dbReference>